<evidence type="ECO:0000313" key="3">
    <source>
        <dbReference type="Proteomes" id="UP000265520"/>
    </source>
</evidence>
<reference evidence="2 3" key="1">
    <citation type="journal article" date="2018" name="Front. Plant Sci.">
        <title>Red Clover (Trifolium pratense) and Zigzag Clover (T. medium) - A Picture of Genomic Similarities and Differences.</title>
        <authorList>
            <person name="Dluhosova J."/>
            <person name="Istvanek J."/>
            <person name="Nedelnik J."/>
            <person name="Repkova J."/>
        </authorList>
    </citation>
    <scope>NUCLEOTIDE SEQUENCE [LARGE SCALE GENOMIC DNA]</scope>
    <source>
        <strain evidence="3">cv. 10/8</strain>
        <tissue evidence="2">Leaf</tissue>
    </source>
</reference>
<evidence type="ECO:0000256" key="1">
    <source>
        <dbReference type="SAM" id="MobiDB-lite"/>
    </source>
</evidence>
<dbReference type="EMBL" id="LXQA011353229">
    <property type="protein sequence ID" value="MCI94325.1"/>
    <property type="molecule type" value="Genomic_DNA"/>
</dbReference>
<dbReference type="AlphaFoldDB" id="A0A392W5Y4"/>
<keyword evidence="3" id="KW-1185">Reference proteome</keyword>
<comment type="caution">
    <text evidence="2">The sequence shown here is derived from an EMBL/GenBank/DDBJ whole genome shotgun (WGS) entry which is preliminary data.</text>
</comment>
<feature type="non-terminal residue" evidence="2">
    <location>
        <position position="21"/>
    </location>
</feature>
<protein>
    <submittedName>
        <fullName evidence="2">Uncharacterized protein</fullName>
    </submittedName>
</protein>
<feature type="non-terminal residue" evidence="2">
    <location>
        <position position="1"/>
    </location>
</feature>
<accession>A0A392W5Y4</accession>
<dbReference type="Proteomes" id="UP000265520">
    <property type="component" value="Unassembled WGS sequence"/>
</dbReference>
<sequence>PKPPQAGQGQQGAAPRAASRP</sequence>
<feature type="region of interest" description="Disordered" evidence="1">
    <location>
        <begin position="1"/>
        <end position="21"/>
    </location>
</feature>
<proteinExistence type="predicted"/>
<evidence type="ECO:0000313" key="2">
    <source>
        <dbReference type="EMBL" id="MCI94325.1"/>
    </source>
</evidence>
<name>A0A392W5Y4_9FABA</name>
<feature type="compositionally biased region" description="Low complexity" evidence="1">
    <location>
        <begin position="1"/>
        <end position="15"/>
    </location>
</feature>
<organism evidence="2 3">
    <name type="scientific">Trifolium medium</name>
    <dbReference type="NCBI Taxonomy" id="97028"/>
    <lineage>
        <taxon>Eukaryota</taxon>
        <taxon>Viridiplantae</taxon>
        <taxon>Streptophyta</taxon>
        <taxon>Embryophyta</taxon>
        <taxon>Tracheophyta</taxon>
        <taxon>Spermatophyta</taxon>
        <taxon>Magnoliopsida</taxon>
        <taxon>eudicotyledons</taxon>
        <taxon>Gunneridae</taxon>
        <taxon>Pentapetalae</taxon>
        <taxon>rosids</taxon>
        <taxon>fabids</taxon>
        <taxon>Fabales</taxon>
        <taxon>Fabaceae</taxon>
        <taxon>Papilionoideae</taxon>
        <taxon>50 kb inversion clade</taxon>
        <taxon>NPAAA clade</taxon>
        <taxon>Hologalegina</taxon>
        <taxon>IRL clade</taxon>
        <taxon>Trifolieae</taxon>
        <taxon>Trifolium</taxon>
    </lineage>
</organism>